<sequence length="154" mass="16968">MMSRPVLPLLFLTITLSAHAVELGHVLDFGRHASVPLSALPDRLGMGIDEVLNQLSEQENRQLPRMVNAEMRLDKTVAQPGKHFIRQYTLLNGASAESNRTQFDTVIMPDLKNAMCHDQNVTMLLKNGVAVTYQYQSDDAQPIGSIELAPPACG</sequence>
<organism evidence="2 3">
    <name type="scientific">Keguizhuia sedimenti</name>
    <dbReference type="NCBI Taxonomy" id="3064264"/>
    <lineage>
        <taxon>Bacteria</taxon>
        <taxon>Pseudomonadati</taxon>
        <taxon>Pseudomonadota</taxon>
        <taxon>Betaproteobacteria</taxon>
        <taxon>Burkholderiales</taxon>
        <taxon>Oxalobacteraceae</taxon>
        <taxon>Keguizhuia</taxon>
    </lineage>
</organism>
<reference evidence="2 3" key="1">
    <citation type="submission" date="2023-08" db="EMBL/GenBank/DDBJ databases">
        <title>Oxalobacteraceae gen .nov., isolated from river sludge outside the plant.</title>
        <authorList>
            <person name="Zhao S.Y."/>
        </authorList>
    </citation>
    <scope>NUCLEOTIDE SEQUENCE [LARGE SCALE GENOMIC DNA]</scope>
    <source>
        <strain evidence="2 3">R-40</strain>
    </source>
</reference>
<protein>
    <submittedName>
        <fullName evidence="2">Uncharacterized protein</fullName>
    </submittedName>
</protein>
<feature type="chain" id="PRO_5045370847" evidence="1">
    <location>
        <begin position="21"/>
        <end position="154"/>
    </location>
</feature>
<comment type="caution">
    <text evidence="2">The sequence shown here is derived from an EMBL/GenBank/DDBJ whole genome shotgun (WGS) entry which is preliminary data.</text>
</comment>
<gene>
    <name evidence="2" type="ORF">Q8A64_17900</name>
</gene>
<dbReference type="Gene3D" id="3.30.300.250">
    <property type="match status" value="1"/>
</dbReference>
<evidence type="ECO:0000313" key="3">
    <source>
        <dbReference type="Proteomes" id="UP001225596"/>
    </source>
</evidence>
<dbReference type="EMBL" id="JAUYVH010000020">
    <property type="protein sequence ID" value="MDQ9172287.1"/>
    <property type="molecule type" value="Genomic_DNA"/>
</dbReference>
<keyword evidence="3" id="KW-1185">Reference proteome</keyword>
<dbReference type="Proteomes" id="UP001225596">
    <property type="component" value="Unassembled WGS sequence"/>
</dbReference>
<evidence type="ECO:0000256" key="1">
    <source>
        <dbReference type="SAM" id="SignalP"/>
    </source>
</evidence>
<accession>A0ABU1BTH4</accession>
<dbReference type="RefSeq" id="WP_338438317.1">
    <property type="nucleotide sequence ID" value="NZ_JAUYVH010000020.1"/>
</dbReference>
<proteinExistence type="predicted"/>
<name>A0ABU1BTH4_9BURK</name>
<feature type="signal peptide" evidence="1">
    <location>
        <begin position="1"/>
        <end position="20"/>
    </location>
</feature>
<keyword evidence="1" id="KW-0732">Signal</keyword>
<evidence type="ECO:0000313" key="2">
    <source>
        <dbReference type="EMBL" id="MDQ9172287.1"/>
    </source>
</evidence>